<dbReference type="Pfam" id="PF11369">
    <property type="entry name" value="DUF3160"/>
    <property type="match status" value="1"/>
</dbReference>
<comment type="caution">
    <text evidence="2">The sequence shown here is derived from an EMBL/GenBank/DDBJ whole genome shotgun (WGS) entry which is preliminary data.</text>
</comment>
<dbReference type="SMART" id="SM01324">
    <property type="entry name" value="YARHG"/>
    <property type="match status" value="1"/>
</dbReference>
<dbReference type="EMBL" id="BAABGZ010000006">
    <property type="protein sequence ID" value="GAA4347397.1"/>
    <property type="molecule type" value="Genomic_DNA"/>
</dbReference>
<evidence type="ECO:0000313" key="2">
    <source>
        <dbReference type="EMBL" id="GAA4347397.1"/>
    </source>
</evidence>
<evidence type="ECO:0000313" key="3">
    <source>
        <dbReference type="Proteomes" id="UP001501153"/>
    </source>
</evidence>
<reference evidence="3" key="1">
    <citation type="journal article" date="2019" name="Int. J. Syst. Evol. Microbiol.">
        <title>The Global Catalogue of Microorganisms (GCM) 10K type strain sequencing project: providing services to taxonomists for standard genome sequencing and annotation.</title>
        <authorList>
            <consortium name="The Broad Institute Genomics Platform"/>
            <consortium name="The Broad Institute Genome Sequencing Center for Infectious Disease"/>
            <person name="Wu L."/>
            <person name="Ma J."/>
        </authorList>
    </citation>
    <scope>NUCLEOTIDE SEQUENCE [LARGE SCALE GENOMIC DNA]</scope>
    <source>
        <strain evidence="3">JCM 17923</strain>
    </source>
</reference>
<feature type="domain" description="YARHG" evidence="1">
    <location>
        <begin position="98"/>
        <end position="178"/>
    </location>
</feature>
<dbReference type="InterPro" id="IPR038434">
    <property type="entry name" value="YARHG_sf"/>
</dbReference>
<sequence length="844" mass="94259">MNRKVLLPLIGLLVLLALGTAYFFWQRRAVPAPAATSTSTVPAQAPAGSVFHDNGFGEQVPVTFTEDKSELARIYARPDIKEYYEIDYTQYPNASPAKRTALPAFDYNQPLDGKSYLDLVLLRNTLYARNGYCFMNATLRRYFDKTSWYTPLWDSVAIAVPLNRQEVAFEQKVQALEARLLAGRIAPQGGFAMINPDFVTNQHEFLLPPALRQGLARNNFAIVPTREEQLFYIYDKGEYAYTPAFVTTDLFLQLLHKHLNGILMDVEEKKLGPIVTDMLAQGSAQAQRLAQQSRQPAARDAAEWATAYYSVGHYLLTSRSGQIPDAYVDAVRDEVTKATEASGKGSGLLGDSLYQYEMLKPRGMYTRTDTTRRYFRTVKWLNTAPVFLDTDAGLLRAVALAKALAGSPAAARGFQTFTGVLDVLAGDEDNRSLTNLLRLLAGPGYAGKSLDELADPAVLARLRPALLATGTDRIKAKPITENAKEALARPTLLFTAGRYSFDAEILSRLTHVLRPKAMRPVPRGLDVFATFGDRTAEDVLRNHYREAARWPAYPDTLRKLQQYFGRTAAWDRNLYNKTLQTLLSLNKPAPVAKGTPLFARTPAWQKRNLSTALAGWAELKHDLLLYTEQPIAAEMGGGGEGPPEPDVLAYVEPNLPFWEAALELLAYQDRTLTRLKVNTEHLSEINKELRETIEKMRTISQLELRGEKVSQEYMREMAYVGGWAERLTFQILKTDQMPDRERHMGVVADVYAHNADVSNNTILEVGVGTADALYTIVDINGAAVVAVGPVFSYYEFSSPNRLTDEEWQARLAKSPPPRPTWLQELIVPLPKLNTKGKHGVWMGL</sequence>
<evidence type="ECO:0000259" key="1">
    <source>
        <dbReference type="SMART" id="SM01324"/>
    </source>
</evidence>
<dbReference type="RefSeq" id="WP_345233061.1">
    <property type="nucleotide sequence ID" value="NZ_BAABGZ010000006.1"/>
</dbReference>
<protein>
    <recommendedName>
        <fullName evidence="1">YARHG domain-containing protein</fullName>
    </recommendedName>
</protein>
<dbReference type="Pfam" id="PF13308">
    <property type="entry name" value="YARHG"/>
    <property type="match status" value="1"/>
</dbReference>
<dbReference type="Gene3D" id="1.20.58.1690">
    <property type="match status" value="1"/>
</dbReference>
<accession>A0ABP8HYA3</accession>
<proteinExistence type="predicted"/>
<dbReference type="Proteomes" id="UP001501153">
    <property type="component" value="Unassembled WGS sequence"/>
</dbReference>
<keyword evidence="3" id="KW-1185">Reference proteome</keyword>
<dbReference type="InterPro" id="IPR025582">
    <property type="entry name" value="YARHG_dom"/>
</dbReference>
<name>A0ABP8HYA3_9BACT</name>
<dbReference type="InterPro" id="IPR022601">
    <property type="entry name" value="DUF3160"/>
</dbReference>
<dbReference type="SMART" id="SM01325">
    <property type="entry name" value="DUF3160"/>
    <property type="match status" value="1"/>
</dbReference>
<organism evidence="2 3">
    <name type="scientific">Hymenobacter saemangeumensis</name>
    <dbReference type="NCBI Taxonomy" id="1084522"/>
    <lineage>
        <taxon>Bacteria</taxon>
        <taxon>Pseudomonadati</taxon>
        <taxon>Bacteroidota</taxon>
        <taxon>Cytophagia</taxon>
        <taxon>Cytophagales</taxon>
        <taxon>Hymenobacteraceae</taxon>
        <taxon>Hymenobacter</taxon>
    </lineage>
</organism>
<gene>
    <name evidence="2" type="ORF">GCM10023185_02480</name>
</gene>